<organism evidence="2 3">
    <name type="scientific">Cellulomonas dongxiuzhuiae</name>
    <dbReference type="NCBI Taxonomy" id="2819979"/>
    <lineage>
        <taxon>Bacteria</taxon>
        <taxon>Bacillati</taxon>
        <taxon>Actinomycetota</taxon>
        <taxon>Actinomycetes</taxon>
        <taxon>Micrococcales</taxon>
        <taxon>Cellulomonadaceae</taxon>
        <taxon>Cellulomonas</taxon>
    </lineage>
</organism>
<protein>
    <submittedName>
        <fullName evidence="2">Uncharacterized protein</fullName>
    </submittedName>
</protein>
<evidence type="ECO:0000313" key="3">
    <source>
        <dbReference type="Proteomes" id="UP000679335"/>
    </source>
</evidence>
<keyword evidence="1" id="KW-0472">Membrane</keyword>
<feature type="transmembrane region" description="Helical" evidence="1">
    <location>
        <begin position="18"/>
        <end position="39"/>
    </location>
</feature>
<evidence type="ECO:0000256" key="1">
    <source>
        <dbReference type="SAM" id="Phobius"/>
    </source>
</evidence>
<dbReference type="EMBL" id="CP076023">
    <property type="protein sequence ID" value="QWC14705.1"/>
    <property type="molecule type" value="Genomic_DNA"/>
</dbReference>
<feature type="transmembrane region" description="Helical" evidence="1">
    <location>
        <begin position="51"/>
        <end position="72"/>
    </location>
</feature>
<accession>A0ABX8GFR8</accession>
<gene>
    <name evidence="2" type="ORF">KKR89_09975</name>
</gene>
<evidence type="ECO:0000313" key="2">
    <source>
        <dbReference type="EMBL" id="QWC14705.1"/>
    </source>
</evidence>
<proteinExistence type="predicted"/>
<keyword evidence="1" id="KW-0812">Transmembrane</keyword>
<name>A0ABX8GFR8_9CELL</name>
<reference evidence="2 3" key="1">
    <citation type="submission" date="2021-05" db="EMBL/GenBank/DDBJ databases">
        <title>Novel species in genus Cellulomonas.</title>
        <authorList>
            <person name="Zhang G."/>
        </authorList>
    </citation>
    <scope>NUCLEOTIDE SEQUENCE [LARGE SCALE GENOMIC DNA]</scope>
    <source>
        <strain evidence="3">zg-ZUI157</strain>
    </source>
</reference>
<dbReference type="Proteomes" id="UP000679335">
    <property type="component" value="Chromosome"/>
</dbReference>
<sequence>MGPETAHGGRSALTIRPLVGVSVVAVLALVGLILLWANVDGLDTKALWMEVAKALIAIIAVAIIGGIVKLLLDRYAQQRNDQASRVAREHDERQQEREFVHESVAEIEGIRSGIEHARILIEAHRSTLSYRDRMQDVIALRVRLQALRLRLEARWNDAGSYVNLVIDSEDYLTDLIQEYRDGYKPISDVQRLDEAMATEAIKTYAQTHGTRPPGPVRELAPALNWSAWKLLSSKDEFPRLYDFRLEGPDYTRAIQANCTDLAKSLLDRLESRSRIA</sequence>
<dbReference type="RefSeq" id="WP_208195210.1">
    <property type="nucleotide sequence ID" value="NZ_CP076023.1"/>
</dbReference>
<keyword evidence="3" id="KW-1185">Reference proteome</keyword>
<keyword evidence="1" id="KW-1133">Transmembrane helix</keyword>